<dbReference type="KEGG" id="bact:AB656_01010"/>
<dbReference type="InterPro" id="IPR050090">
    <property type="entry name" value="Tyrosine_recombinase_XerCD"/>
</dbReference>
<dbReference type="GO" id="GO:0015074">
    <property type="term" value="P:DNA integration"/>
    <property type="evidence" value="ECO:0007669"/>
    <property type="project" value="UniProtKB-KW"/>
</dbReference>
<dbReference type="EMBL" id="JGYK01000001">
    <property type="protein sequence ID" value="KFI39777.1"/>
    <property type="molecule type" value="Genomic_DNA"/>
</dbReference>
<accession>A0A086YZS7</accession>
<dbReference type="CDD" id="cd01189">
    <property type="entry name" value="INT_ICEBs1_C_like"/>
    <property type="match status" value="1"/>
</dbReference>
<protein>
    <submittedName>
        <fullName evidence="7">Site-specific recombinase, phage integrase family</fullName>
    </submittedName>
</protein>
<organism evidence="7 8">
    <name type="scientific">Bifidobacterium actinocoloniiforme DSM 22766</name>
    <dbReference type="NCBI Taxonomy" id="1437605"/>
    <lineage>
        <taxon>Bacteria</taxon>
        <taxon>Bacillati</taxon>
        <taxon>Actinomycetota</taxon>
        <taxon>Actinomycetes</taxon>
        <taxon>Bifidobacteriales</taxon>
        <taxon>Bifidobacteriaceae</taxon>
        <taxon>Bifidobacterium</taxon>
    </lineage>
</organism>
<gene>
    <name evidence="7" type="ORF">BACT_0477</name>
</gene>
<dbReference type="STRING" id="1437605.AB656_01010"/>
<dbReference type="PATRIC" id="fig|1437605.7.peg.202"/>
<evidence type="ECO:0000256" key="3">
    <source>
        <dbReference type="ARBA" id="ARBA00023125"/>
    </source>
</evidence>
<evidence type="ECO:0000256" key="5">
    <source>
        <dbReference type="SAM" id="Coils"/>
    </source>
</evidence>
<feature type="coiled-coil region" evidence="5">
    <location>
        <begin position="398"/>
        <end position="432"/>
    </location>
</feature>
<proteinExistence type="inferred from homology"/>
<dbReference type="RefSeq" id="WP_033504621.1">
    <property type="nucleotide sequence ID" value="NZ_CP011786.1"/>
</dbReference>
<dbReference type="Proteomes" id="UP000029015">
    <property type="component" value="Unassembled WGS sequence"/>
</dbReference>
<dbReference type="eggNOG" id="COG0582">
    <property type="taxonomic scope" value="Bacteria"/>
</dbReference>
<keyword evidence="2" id="KW-0229">DNA integration</keyword>
<feature type="domain" description="Tyr recombinase" evidence="6">
    <location>
        <begin position="196"/>
        <end position="388"/>
    </location>
</feature>
<dbReference type="PANTHER" id="PTHR30349">
    <property type="entry name" value="PHAGE INTEGRASE-RELATED"/>
    <property type="match status" value="1"/>
</dbReference>
<reference evidence="7 8" key="1">
    <citation type="submission" date="2014-03" db="EMBL/GenBank/DDBJ databases">
        <title>Genomics of Bifidobacteria.</title>
        <authorList>
            <person name="Ventura M."/>
            <person name="Milani C."/>
            <person name="Lugli G.A."/>
        </authorList>
    </citation>
    <scope>NUCLEOTIDE SEQUENCE [LARGE SCALE GENOMIC DNA]</scope>
    <source>
        <strain evidence="7 8">DSM 22766</strain>
    </source>
</reference>
<dbReference type="InterPro" id="IPR002104">
    <property type="entry name" value="Integrase_catalytic"/>
</dbReference>
<dbReference type="Gene3D" id="1.10.443.10">
    <property type="entry name" value="Intergrase catalytic core"/>
    <property type="match status" value="1"/>
</dbReference>
<evidence type="ECO:0000256" key="2">
    <source>
        <dbReference type="ARBA" id="ARBA00022908"/>
    </source>
</evidence>
<name>A0A086YZS7_9BIFI</name>
<evidence type="ECO:0000256" key="4">
    <source>
        <dbReference type="ARBA" id="ARBA00023172"/>
    </source>
</evidence>
<dbReference type="InterPro" id="IPR004107">
    <property type="entry name" value="Integrase_SAM-like_N"/>
</dbReference>
<dbReference type="OrthoDB" id="1822491at2"/>
<dbReference type="SUPFAM" id="SSF56349">
    <property type="entry name" value="DNA breaking-rejoining enzymes"/>
    <property type="match status" value="1"/>
</dbReference>
<comment type="caution">
    <text evidence="7">The sequence shown here is derived from an EMBL/GenBank/DDBJ whole genome shotgun (WGS) entry which is preliminary data.</text>
</comment>
<sequence length="433" mass="49396">MGRTRAFGSIAYKPSKQRLTRIVASFLTPQEAFATWPNLAERQSKSFPPGQEDEARAWLSMAHKKIEAGVWEPPVAVKQREKSARLTLGEYFPQWLEDRTFKGRPLKAGTRYRLRKDVENHILPWFGAMRLIDITQAEIDRWLASMPAEQTAMKSNALKALQAILRSASQPGLHGEPALIPVYPCTKSLPKPERRSQTVPATPEQVKAIYDAMPERYRMAVYLAVFGDGLRIGEVCALQRRDIDLTSRTLHIRRGRVTMDRSKTTDTPKTDRSIRDERIPPQLVPLLQDFLAEYVGSAGTAWLFPKVKDSSAPVHPNSLRAWYDDARKEAGRPDLRFHDLRHTGLTWLAAEGATVRELMDAAGHADVNTAMRYQHSLDTRKDLLAERLGDKLLPDETPEILRARIADLEKRIRKMQRERRSLREKLKTLEAQL</sequence>
<dbReference type="GO" id="GO:0003677">
    <property type="term" value="F:DNA binding"/>
    <property type="evidence" value="ECO:0007669"/>
    <property type="project" value="UniProtKB-KW"/>
</dbReference>
<evidence type="ECO:0000256" key="1">
    <source>
        <dbReference type="ARBA" id="ARBA00008857"/>
    </source>
</evidence>
<dbReference type="GO" id="GO:0006310">
    <property type="term" value="P:DNA recombination"/>
    <property type="evidence" value="ECO:0007669"/>
    <property type="project" value="UniProtKB-KW"/>
</dbReference>
<dbReference type="PANTHER" id="PTHR30349:SF64">
    <property type="entry name" value="PROPHAGE INTEGRASE INTD-RELATED"/>
    <property type="match status" value="1"/>
</dbReference>
<keyword evidence="4" id="KW-0233">DNA recombination</keyword>
<comment type="similarity">
    <text evidence="1">Belongs to the 'phage' integrase family.</text>
</comment>
<dbReference type="InterPro" id="IPR013762">
    <property type="entry name" value="Integrase-like_cat_sf"/>
</dbReference>
<keyword evidence="8" id="KW-1185">Reference proteome</keyword>
<dbReference type="Pfam" id="PF00589">
    <property type="entry name" value="Phage_integrase"/>
    <property type="match status" value="1"/>
</dbReference>
<dbReference type="AlphaFoldDB" id="A0A086YZS7"/>
<dbReference type="InterPro" id="IPR010998">
    <property type="entry name" value="Integrase_recombinase_N"/>
</dbReference>
<dbReference type="Gene3D" id="1.10.150.130">
    <property type="match status" value="1"/>
</dbReference>
<dbReference type="InterPro" id="IPR011010">
    <property type="entry name" value="DNA_brk_join_enz"/>
</dbReference>
<evidence type="ECO:0000313" key="7">
    <source>
        <dbReference type="EMBL" id="KFI39777.1"/>
    </source>
</evidence>
<keyword evidence="3" id="KW-0238">DNA-binding</keyword>
<keyword evidence="5" id="KW-0175">Coiled coil</keyword>
<evidence type="ECO:0000313" key="8">
    <source>
        <dbReference type="Proteomes" id="UP000029015"/>
    </source>
</evidence>
<evidence type="ECO:0000259" key="6">
    <source>
        <dbReference type="PROSITE" id="PS51898"/>
    </source>
</evidence>
<dbReference type="Pfam" id="PF14659">
    <property type="entry name" value="Phage_int_SAM_3"/>
    <property type="match status" value="1"/>
</dbReference>
<dbReference type="PROSITE" id="PS51898">
    <property type="entry name" value="TYR_RECOMBINASE"/>
    <property type="match status" value="1"/>
</dbReference>